<organism evidence="1 2">
    <name type="scientific">Neisseria dumasiana</name>
    <dbReference type="NCBI Taxonomy" id="1931275"/>
    <lineage>
        <taxon>Bacteria</taxon>
        <taxon>Pseudomonadati</taxon>
        <taxon>Pseudomonadota</taxon>
        <taxon>Betaproteobacteria</taxon>
        <taxon>Neisseriales</taxon>
        <taxon>Neisseriaceae</taxon>
        <taxon>Neisseria</taxon>
    </lineage>
</organism>
<reference evidence="2" key="1">
    <citation type="submission" date="2017-01" db="EMBL/GenBank/DDBJ databases">
        <authorList>
            <person name="Mah S.A."/>
            <person name="Swanson W.J."/>
            <person name="Moy G.W."/>
            <person name="Vacquier V.D."/>
        </authorList>
    </citation>
    <scope>NUCLEOTIDE SEQUENCE [LARGE SCALE GENOMIC DNA]</scope>
    <source>
        <strain evidence="2">124861</strain>
    </source>
</reference>
<dbReference type="AlphaFoldDB" id="A0A1X3D456"/>
<evidence type="ECO:0000313" key="1">
    <source>
        <dbReference type="EMBL" id="OSI14535.1"/>
    </source>
</evidence>
<protein>
    <submittedName>
        <fullName evidence="1">Uncharacterized protein</fullName>
    </submittedName>
</protein>
<feature type="non-terminal residue" evidence="1">
    <location>
        <position position="67"/>
    </location>
</feature>
<evidence type="ECO:0000313" key="2">
    <source>
        <dbReference type="Proteomes" id="UP000193303"/>
    </source>
</evidence>
<gene>
    <name evidence="1" type="ORF">BV912_12515</name>
</gene>
<accession>A0A1X3D456</accession>
<dbReference type="Proteomes" id="UP000193303">
    <property type="component" value="Unassembled WGS sequence"/>
</dbReference>
<comment type="caution">
    <text evidence="1">The sequence shown here is derived from an EMBL/GenBank/DDBJ whole genome shotgun (WGS) entry which is preliminary data.</text>
</comment>
<name>A0A1X3D456_9NEIS</name>
<dbReference type="EMBL" id="MTAB01000060">
    <property type="protein sequence ID" value="OSI14535.1"/>
    <property type="molecule type" value="Genomic_DNA"/>
</dbReference>
<sequence>MPHFALLDDAAANRAQLYQTHTGSRFFTADDIDGLDAALREGWQQGWHAVLFADYEFGLPLLNLPAQ</sequence>
<proteinExistence type="predicted"/>